<dbReference type="PANTHER" id="PTHR43580:SF2">
    <property type="entry name" value="CYTOKINE-LIKE NUCLEAR FACTOR N-PAC"/>
    <property type="match status" value="1"/>
</dbReference>
<evidence type="ECO:0000313" key="6">
    <source>
        <dbReference type="Proteomes" id="UP000636479"/>
    </source>
</evidence>
<dbReference type="InterPro" id="IPR006115">
    <property type="entry name" value="6PGDH_NADP-bd"/>
</dbReference>
<accession>A0A8H6TEL6</accession>
<dbReference type="InterPro" id="IPR015814">
    <property type="entry name" value="Pgluconate_DH_NAD-bd_C"/>
</dbReference>
<sequence>MVLTIAVISAGAMGAAIARRLVGNGVRVLTNLTDRSEATRKRAQEAGMQDVLFQEIASCDFMLSVLPPSDAYALAEKYLKECSAHITSAPIFVDCNAVNPSTVREIAALFSSTQIQFIDACIIGGPPTDDGYNPTFYASGQDSSLARFESLSQVGLKISLLRGNESGVGDASALKMSYAGITKGITGLFATMILSAFESSPNTAEALLHELKSSQPALLQRIVKAIPMMIPKAYRWVGEMEEIAGFVGEGEGEIYMGLSKLYARIAEGDERDRERLTNFVQHAQIVL</sequence>
<dbReference type="EMBL" id="JACAZF010000001">
    <property type="protein sequence ID" value="KAF7315282.1"/>
    <property type="molecule type" value="Genomic_DNA"/>
</dbReference>
<organism evidence="5 6">
    <name type="scientific">Mycena indigotica</name>
    <dbReference type="NCBI Taxonomy" id="2126181"/>
    <lineage>
        <taxon>Eukaryota</taxon>
        <taxon>Fungi</taxon>
        <taxon>Dikarya</taxon>
        <taxon>Basidiomycota</taxon>
        <taxon>Agaricomycotina</taxon>
        <taxon>Agaricomycetes</taxon>
        <taxon>Agaricomycetidae</taxon>
        <taxon>Agaricales</taxon>
        <taxon>Marasmiineae</taxon>
        <taxon>Mycenaceae</taxon>
        <taxon>Mycena</taxon>
    </lineage>
</organism>
<protein>
    <submittedName>
        <fullName evidence="5">NAD-binding phosphogluconate dehydrogenase-like protein</fullName>
    </submittedName>
</protein>
<feature type="chain" id="PRO_5034396202" evidence="2">
    <location>
        <begin position="19"/>
        <end position="287"/>
    </location>
</feature>
<keyword evidence="6" id="KW-1185">Reference proteome</keyword>
<dbReference type="Gene3D" id="3.40.50.720">
    <property type="entry name" value="NAD(P)-binding Rossmann-like Domain"/>
    <property type="match status" value="1"/>
</dbReference>
<dbReference type="InterPro" id="IPR051265">
    <property type="entry name" value="HIBADH-related_NP60_sf"/>
</dbReference>
<feature type="signal peptide" evidence="2">
    <location>
        <begin position="1"/>
        <end position="18"/>
    </location>
</feature>
<comment type="similarity">
    <text evidence="1">Belongs to the HIBADH-related family. NP60 subfamily.</text>
</comment>
<gene>
    <name evidence="5" type="ORF">MIND_00042600</name>
</gene>
<comment type="caution">
    <text evidence="5">The sequence shown here is derived from an EMBL/GenBank/DDBJ whole genome shotgun (WGS) entry which is preliminary data.</text>
</comment>
<dbReference type="Pfam" id="PF03446">
    <property type="entry name" value="NAD_binding_2"/>
    <property type="match status" value="1"/>
</dbReference>
<reference evidence="5" key="1">
    <citation type="submission" date="2020-05" db="EMBL/GenBank/DDBJ databases">
        <title>Mycena genomes resolve the evolution of fungal bioluminescence.</title>
        <authorList>
            <person name="Tsai I.J."/>
        </authorList>
    </citation>
    <scope>NUCLEOTIDE SEQUENCE</scope>
    <source>
        <strain evidence="5">171206Taipei</strain>
    </source>
</reference>
<proteinExistence type="inferred from homology"/>
<dbReference type="GeneID" id="59339911"/>
<dbReference type="Proteomes" id="UP000636479">
    <property type="component" value="Unassembled WGS sequence"/>
</dbReference>
<dbReference type="InterPro" id="IPR036291">
    <property type="entry name" value="NAD(P)-bd_dom_sf"/>
</dbReference>
<dbReference type="AlphaFoldDB" id="A0A8H6TEL6"/>
<dbReference type="SUPFAM" id="SSF48179">
    <property type="entry name" value="6-phosphogluconate dehydrogenase C-terminal domain-like"/>
    <property type="match status" value="1"/>
</dbReference>
<dbReference type="PANTHER" id="PTHR43580">
    <property type="entry name" value="OXIDOREDUCTASE GLYR1-RELATED"/>
    <property type="match status" value="1"/>
</dbReference>
<dbReference type="OrthoDB" id="9988102at2759"/>
<name>A0A8H6TEL6_9AGAR</name>
<evidence type="ECO:0000259" key="4">
    <source>
        <dbReference type="Pfam" id="PF09130"/>
    </source>
</evidence>
<dbReference type="RefSeq" id="XP_037225305.1">
    <property type="nucleotide sequence ID" value="XM_037357395.1"/>
</dbReference>
<dbReference type="Pfam" id="PF09130">
    <property type="entry name" value="DUF1932"/>
    <property type="match status" value="1"/>
</dbReference>
<feature type="domain" description="Phosphogluconate dehydrogenase NAD-binding putative C-terminal" evidence="4">
    <location>
        <begin position="202"/>
        <end position="264"/>
    </location>
</feature>
<evidence type="ECO:0000259" key="3">
    <source>
        <dbReference type="Pfam" id="PF03446"/>
    </source>
</evidence>
<evidence type="ECO:0000256" key="2">
    <source>
        <dbReference type="SAM" id="SignalP"/>
    </source>
</evidence>
<keyword evidence="2" id="KW-0732">Signal</keyword>
<evidence type="ECO:0000256" key="1">
    <source>
        <dbReference type="ARBA" id="ARBA00007598"/>
    </source>
</evidence>
<dbReference type="GO" id="GO:0050661">
    <property type="term" value="F:NADP binding"/>
    <property type="evidence" value="ECO:0007669"/>
    <property type="project" value="InterPro"/>
</dbReference>
<dbReference type="SUPFAM" id="SSF51735">
    <property type="entry name" value="NAD(P)-binding Rossmann-fold domains"/>
    <property type="match status" value="1"/>
</dbReference>
<dbReference type="InterPro" id="IPR008927">
    <property type="entry name" value="6-PGluconate_DH-like_C_sf"/>
</dbReference>
<evidence type="ECO:0000313" key="5">
    <source>
        <dbReference type="EMBL" id="KAF7315282.1"/>
    </source>
</evidence>
<feature type="domain" description="6-phosphogluconate dehydrogenase NADP-binding" evidence="3">
    <location>
        <begin position="4"/>
        <end position="150"/>
    </location>
</feature>